<dbReference type="InterPro" id="IPR001172">
    <property type="entry name" value="FliN_T3SS_HrcQb"/>
</dbReference>
<dbReference type="AlphaFoldDB" id="A0A1E3V739"/>
<evidence type="ECO:0000259" key="2">
    <source>
        <dbReference type="Pfam" id="PF01052"/>
    </source>
</evidence>
<dbReference type="OrthoDB" id="9801534at2"/>
<sequence>MRMSAEDRARAADVRSVAEDSSWLPDIAAAHVDAFNALARIRIAFRLPLAAVNVSVQPTQDSRALTEPVELPFLIGASAGRLMIPSGALDELAPALGVRAKMATLTPLQRNILLEEALSFYLDALENLVGEPLRLGSHDRATGCPIELSWMIELGGLPHYAQLHLSTGAAFKIGRAFARPTSPLNRITAELVQPIRLCAGTQQLSAGELESLQVGDIVMCQQSQTNEPFALISNHMIASLRRSDAGYVLISGWRNLKTSWEHSFMAKQETSSDELGPLADLPVQLVFEIGRAEFPLKEVAKMGEGTVLHASPNLSSPVNIMANGRLVGKGELIRIGEGLGVRIVRLSTDG</sequence>
<comment type="caution">
    <text evidence="3">The sequence shown here is derived from an EMBL/GenBank/DDBJ whole genome shotgun (WGS) entry which is preliminary data.</text>
</comment>
<dbReference type="GO" id="GO:0003774">
    <property type="term" value="F:cytoskeletal motor activity"/>
    <property type="evidence" value="ECO:0007669"/>
    <property type="project" value="InterPro"/>
</dbReference>
<dbReference type="InterPro" id="IPR036429">
    <property type="entry name" value="SpoA-like_sf"/>
</dbReference>
<dbReference type="PANTHER" id="PTHR30034">
    <property type="entry name" value="FLAGELLAR MOTOR SWITCH PROTEIN FLIM"/>
    <property type="match status" value="1"/>
</dbReference>
<feature type="domain" description="Flagellar motor switch protein FliN-like C-terminal" evidence="2">
    <location>
        <begin position="278"/>
        <end position="345"/>
    </location>
</feature>
<dbReference type="SUPFAM" id="SSF101801">
    <property type="entry name" value="Surface presentation of antigens (SPOA)"/>
    <property type="match status" value="1"/>
</dbReference>
<name>A0A1E3V739_9HYPH</name>
<dbReference type="Pfam" id="PF01052">
    <property type="entry name" value="FliMN_C"/>
    <property type="match status" value="1"/>
</dbReference>
<keyword evidence="4" id="KW-1185">Reference proteome</keyword>
<organism evidence="3 4">
    <name type="scientific">Sinorhizobium alkalisoli</name>
    <dbReference type="NCBI Taxonomy" id="1752398"/>
    <lineage>
        <taxon>Bacteria</taxon>
        <taxon>Pseudomonadati</taxon>
        <taxon>Pseudomonadota</taxon>
        <taxon>Alphaproteobacteria</taxon>
        <taxon>Hyphomicrobiales</taxon>
        <taxon>Rhizobiaceae</taxon>
        <taxon>Sinorhizobium/Ensifer group</taxon>
        <taxon>Sinorhizobium</taxon>
    </lineage>
</organism>
<reference evidence="4" key="1">
    <citation type="submission" date="2016-05" db="EMBL/GenBank/DDBJ databases">
        <authorList>
            <person name="Li Y."/>
        </authorList>
    </citation>
    <scope>NUCLEOTIDE SEQUENCE [LARGE SCALE GENOMIC DNA]</scope>
    <source>
        <strain evidence="4">YIC4027</strain>
    </source>
</reference>
<dbReference type="GO" id="GO:0030254">
    <property type="term" value="P:protein secretion by the type III secretion system"/>
    <property type="evidence" value="ECO:0007669"/>
    <property type="project" value="InterPro"/>
</dbReference>
<evidence type="ECO:0000313" key="4">
    <source>
        <dbReference type="Proteomes" id="UP000094342"/>
    </source>
</evidence>
<dbReference type="Proteomes" id="UP000094342">
    <property type="component" value="Unassembled WGS sequence"/>
</dbReference>
<protein>
    <submittedName>
        <fullName evidence="3">Type III secretion protein</fullName>
    </submittedName>
</protein>
<dbReference type="InterPro" id="IPR013385">
    <property type="entry name" value="T3SS_SpaO/YscQ/SpaO"/>
</dbReference>
<dbReference type="RefSeq" id="WP_069460733.1">
    <property type="nucleotide sequence ID" value="NZ_CP034909.1"/>
</dbReference>
<evidence type="ECO:0000313" key="3">
    <source>
        <dbReference type="EMBL" id="ODR89339.1"/>
    </source>
</evidence>
<dbReference type="InterPro" id="IPR001543">
    <property type="entry name" value="FliN-like_C"/>
</dbReference>
<dbReference type="GO" id="GO:0009425">
    <property type="term" value="C:bacterial-type flagellum basal body"/>
    <property type="evidence" value="ECO:0007669"/>
    <property type="project" value="InterPro"/>
</dbReference>
<dbReference type="GO" id="GO:0071978">
    <property type="term" value="P:bacterial-type flagellum-dependent swarming motility"/>
    <property type="evidence" value="ECO:0007669"/>
    <property type="project" value="TreeGrafter"/>
</dbReference>
<gene>
    <name evidence="3" type="ORF">A8M32_23175</name>
</gene>
<comment type="similarity">
    <text evidence="1">Belongs to the FliN/MopA/SpaO family.</text>
</comment>
<dbReference type="PANTHER" id="PTHR30034:SF5">
    <property type="entry name" value="SECRETION SYSTEM APPARATUS PROTEIN SSAQ"/>
    <property type="match status" value="1"/>
</dbReference>
<dbReference type="PRINTS" id="PR00956">
    <property type="entry name" value="FLGMOTORFLIN"/>
</dbReference>
<dbReference type="GO" id="GO:0050918">
    <property type="term" value="P:positive chemotaxis"/>
    <property type="evidence" value="ECO:0007669"/>
    <property type="project" value="TreeGrafter"/>
</dbReference>
<dbReference type="NCBIfam" id="TIGR02551">
    <property type="entry name" value="SpaO_YscQ"/>
    <property type="match status" value="1"/>
</dbReference>
<evidence type="ECO:0000256" key="1">
    <source>
        <dbReference type="ARBA" id="ARBA00009226"/>
    </source>
</evidence>
<dbReference type="EMBL" id="LYBW01000062">
    <property type="protein sequence ID" value="ODR89339.1"/>
    <property type="molecule type" value="Genomic_DNA"/>
</dbReference>
<dbReference type="Gene3D" id="2.30.330.10">
    <property type="entry name" value="SpoA-like"/>
    <property type="match status" value="1"/>
</dbReference>
<proteinExistence type="inferred from homology"/>
<dbReference type="STRING" id="1752398.A8M32_23175"/>
<accession>A0A1E3V739</accession>